<dbReference type="Pfam" id="PF03150">
    <property type="entry name" value="CCP_MauG"/>
    <property type="match status" value="1"/>
</dbReference>
<evidence type="ECO:0000256" key="1">
    <source>
        <dbReference type="ARBA" id="ARBA00004418"/>
    </source>
</evidence>
<dbReference type="Pfam" id="PF00034">
    <property type="entry name" value="Cytochrom_C"/>
    <property type="match status" value="1"/>
</dbReference>
<evidence type="ECO:0000256" key="8">
    <source>
        <dbReference type="ARBA" id="ARBA00022982"/>
    </source>
</evidence>
<evidence type="ECO:0000313" key="16">
    <source>
        <dbReference type="Proteomes" id="UP000630142"/>
    </source>
</evidence>
<sequence length="368" mass="39605">MKSPRVIALAAAASIIASIAFAQDQTAKPTLDDDALHADAINYFQALPTVQPAPANNAITREKYELGKMLFFEPRLSSSHLLSCNTCHNLGMGGVDGLETSVGHGWQKGPRNAPTVFNSFFNIAQFWDGRAEDLKAQAGGPIQAAVEMNATPERVLATLKSMPEYVKAFQTAFPGQQDAVTFENVTRAIEVFEATLITPGGRFDQYLEGNRQAMTDHEKQGMRLFIDKGCVSCHNGVNVGGADYFPFGVVERPGADILPESDKGRFAVTATADDEYVFRSPTLRNIALTAPYFHTGKVWDLSQAVEIMGSAQLGEDLNEQDVTAIVAFLGTLTGEQPQIPYPMLPPNAPGTPRPELMTPAAAVVNSGG</sequence>
<dbReference type="InterPro" id="IPR051395">
    <property type="entry name" value="Cytochrome_c_Peroxidase/MauG"/>
</dbReference>
<keyword evidence="2" id="KW-0813">Transport</keyword>
<feature type="binding site" description="covalent" evidence="11">
    <location>
        <position position="84"/>
    </location>
    <ligand>
        <name>heme c</name>
        <dbReference type="ChEBI" id="CHEBI:61717"/>
        <label>1</label>
    </ligand>
</feature>
<comment type="caution">
    <text evidence="15">The sequence shown here is derived from an EMBL/GenBank/DDBJ whole genome shotgun (WGS) entry which is preliminary data.</text>
</comment>
<evidence type="ECO:0000256" key="13">
    <source>
        <dbReference type="SAM" id="SignalP"/>
    </source>
</evidence>
<keyword evidence="4 11" id="KW-0349">Heme</keyword>
<keyword evidence="10 12" id="KW-0408">Iron</keyword>
<dbReference type="GO" id="GO:0046872">
    <property type="term" value="F:metal ion binding"/>
    <property type="evidence" value="ECO:0007669"/>
    <property type="project" value="UniProtKB-KW"/>
</dbReference>
<keyword evidence="6 13" id="KW-0732">Signal</keyword>
<dbReference type="EMBL" id="BMZQ01000001">
    <property type="protein sequence ID" value="GHD12635.1"/>
    <property type="molecule type" value="Genomic_DNA"/>
</dbReference>
<dbReference type="SUPFAM" id="SSF46626">
    <property type="entry name" value="Cytochrome c"/>
    <property type="match status" value="2"/>
</dbReference>
<reference evidence="15" key="1">
    <citation type="journal article" date="2014" name="Int. J. Syst. Evol. Microbiol.">
        <title>Complete genome sequence of Corynebacterium casei LMG S-19264T (=DSM 44701T), isolated from a smear-ripened cheese.</title>
        <authorList>
            <consortium name="US DOE Joint Genome Institute (JGI-PGF)"/>
            <person name="Walter F."/>
            <person name="Albersmeier A."/>
            <person name="Kalinowski J."/>
            <person name="Ruckert C."/>
        </authorList>
    </citation>
    <scope>NUCLEOTIDE SEQUENCE</scope>
    <source>
        <strain evidence="15">KCTC 42249</strain>
    </source>
</reference>
<feature type="binding site" description="axial binding residue" evidence="12">
    <location>
        <position position="88"/>
    </location>
    <ligand>
        <name>heme c</name>
        <dbReference type="ChEBI" id="CHEBI:61717"/>
        <label>1</label>
    </ligand>
    <ligandPart>
        <name>Fe</name>
        <dbReference type="ChEBI" id="CHEBI:18248"/>
    </ligandPart>
</feature>
<protein>
    <submittedName>
        <fullName evidence="15">Cytochrome c biogenesis protein CcsA</fullName>
    </submittedName>
</protein>
<feature type="binding site" description="axial binding residue" evidence="12">
    <location>
        <position position="308"/>
    </location>
    <ligand>
        <name>heme c</name>
        <dbReference type="ChEBI" id="CHEBI:61717"/>
        <label>2</label>
    </ligand>
    <ligandPart>
        <name>Fe</name>
        <dbReference type="ChEBI" id="CHEBI:18248"/>
    </ligandPart>
</feature>
<dbReference type="GO" id="GO:0004130">
    <property type="term" value="F:cytochrome-c peroxidase activity"/>
    <property type="evidence" value="ECO:0007669"/>
    <property type="project" value="TreeGrafter"/>
</dbReference>
<feature type="binding site" description="covalent" evidence="11">
    <location>
        <position position="230"/>
    </location>
    <ligand>
        <name>heme c</name>
        <dbReference type="ChEBI" id="CHEBI:61717"/>
        <label>2</label>
    </ligand>
</feature>
<gene>
    <name evidence="15" type="ORF">GCM10016234_17270</name>
</gene>
<dbReference type="InterPro" id="IPR004852">
    <property type="entry name" value="Di-haem_cyt_c_peroxidsae"/>
</dbReference>
<dbReference type="GO" id="GO:0020037">
    <property type="term" value="F:heme binding"/>
    <property type="evidence" value="ECO:0007669"/>
    <property type="project" value="InterPro"/>
</dbReference>
<name>A0A8J3DPU6_9HYPH</name>
<feature type="domain" description="Cytochrome c" evidence="14">
    <location>
        <begin position="62"/>
        <end position="170"/>
    </location>
</feature>
<dbReference type="RefSeq" id="WP_189503019.1">
    <property type="nucleotide sequence ID" value="NZ_BMZQ01000001.1"/>
</dbReference>
<feature type="domain" description="Cytochrome c" evidence="14">
    <location>
        <begin position="216"/>
        <end position="333"/>
    </location>
</feature>
<evidence type="ECO:0000256" key="2">
    <source>
        <dbReference type="ARBA" id="ARBA00022448"/>
    </source>
</evidence>
<feature type="binding site" description="covalent" evidence="11">
    <location>
        <position position="87"/>
    </location>
    <ligand>
        <name>heme c</name>
        <dbReference type="ChEBI" id="CHEBI:61717"/>
        <label>1</label>
    </ligand>
</feature>
<evidence type="ECO:0000256" key="6">
    <source>
        <dbReference type="ARBA" id="ARBA00022729"/>
    </source>
</evidence>
<dbReference type="AlphaFoldDB" id="A0A8J3DPU6"/>
<accession>A0A8J3DPU6</accession>
<evidence type="ECO:0000256" key="9">
    <source>
        <dbReference type="ARBA" id="ARBA00023002"/>
    </source>
</evidence>
<feature type="binding site" description="axial binding residue" evidence="12">
    <location>
        <position position="104"/>
    </location>
    <ligand>
        <name>heme c</name>
        <dbReference type="ChEBI" id="CHEBI:61717"/>
        <label>1</label>
    </ligand>
    <ligandPart>
        <name>Fe</name>
        <dbReference type="ChEBI" id="CHEBI:18248"/>
    </ligandPart>
</feature>
<evidence type="ECO:0000256" key="5">
    <source>
        <dbReference type="ARBA" id="ARBA00022723"/>
    </source>
</evidence>
<evidence type="ECO:0000256" key="3">
    <source>
        <dbReference type="ARBA" id="ARBA00022559"/>
    </source>
</evidence>
<dbReference type="FunFam" id="1.10.760.10:FF:000004">
    <property type="entry name" value="Cytochrome c peroxidase"/>
    <property type="match status" value="1"/>
</dbReference>
<evidence type="ECO:0000313" key="15">
    <source>
        <dbReference type="EMBL" id="GHD12635.1"/>
    </source>
</evidence>
<keyword evidence="8" id="KW-0249">Electron transport</keyword>
<dbReference type="PROSITE" id="PS51007">
    <property type="entry name" value="CYTC"/>
    <property type="match status" value="2"/>
</dbReference>
<keyword evidence="5 12" id="KW-0479">Metal-binding</keyword>
<keyword evidence="7" id="KW-0574">Periplasm</keyword>
<dbReference type="Gene3D" id="1.10.760.10">
    <property type="entry name" value="Cytochrome c-like domain"/>
    <property type="match status" value="2"/>
</dbReference>
<dbReference type="PANTHER" id="PTHR30600">
    <property type="entry name" value="CYTOCHROME C PEROXIDASE-RELATED"/>
    <property type="match status" value="1"/>
</dbReference>
<proteinExistence type="predicted"/>
<dbReference type="GO" id="GO:0042597">
    <property type="term" value="C:periplasmic space"/>
    <property type="evidence" value="ECO:0007669"/>
    <property type="project" value="UniProtKB-SubCell"/>
</dbReference>
<comment type="PTM">
    <text evidence="11">Binds 2 heme groups per subunit.</text>
</comment>
<comment type="subcellular location">
    <subcellularLocation>
        <location evidence="1">Periplasm</location>
    </subcellularLocation>
</comment>
<evidence type="ECO:0000256" key="11">
    <source>
        <dbReference type="PIRSR" id="PIRSR000294-1"/>
    </source>
</evidence>
<comment type="cofactor">
    <cofactor evidence="11">
        <name>heme</name>
        <dbReference type="ChEBI" id="CHEBI:30413"/>
    </cofactor>
    <text evidence="11">Binds 2 heme groups.</text>
</comment>
<reference evidence="15" key="2">
    <citation type="submission" date="2020-09" db="EMBL/GenBank/DDBJ databases">
        <authorList>
            <person name="Sun Q."/>
            <person name="Kim S."/>
        </authorList>
    </citation>
    <scope>NUCLEOTIDE SEQUENCE</scope>
    <source>
        <strain evidence="15">KCTC 42249</strain>
    </source>
</reference>
<evidence type="ECO:0000256" key="4">
    <source>
        <dbReference type="ARBA" id="ARBA00022617"/>
    </source>
</evidence>
<feature type="signal peptide" evidence="13">
    <location>
        <begin position="1"/>
        <end position="22"/>
    </location>
</feature>
<dbReference type="Proteomes" id="UP000630142">
    <property type="component" value="Unassembled WGS sequence"/>
</dbReference>
<feature type="binding site" description="covalent" evidence="11">
    <location>
        <position position="233"/>
    </location>
    <ligand>
        <name>heme c</name>
        <dbReference type="ChEBI" id="CHEBI:61717"/>
        <label>2</label>
    </ligand>
</feature>
<keyword evidence="9" id="KW-0560">Oxidoreductase</keyword>
<evidence type="ECO:0000256" key="7">
    <source>
        <dbReference type="ARBA" id="ARBA00022764"/>
    </source>
</evidence>
<dbReference type="PANTHER" id="PTHR30600:SF7">
    <property type="entry name" value="CYTOCHROME C PEROXIDASE-RELATED"/>
    <property type="match status" value="1"/>
</dbReference>
<evidence type="ECO:0000256" key="10">
    <source>
        <dbReference type="ARBA" id="ARBA00023004"/>
    </source>
</evidence>
<dbReference type="InterPro" id="IPR009056">
    <property type="entry name" value="Cyt_c-like_dom"/>
</dbReference>
<dbReference type="InterPro" id="IPR036909">
    <property type="entry name" value="Cyt_c-like_dom_sf"/>
</dbReference>
<feature type="chain" id="PRO_5035144528" evidence="13">
    <location>
        <begin position="23"/>
        <end position="368"/>
    </location>
</feature>
<feature type="binding site" description="axial binding residue" evidence="12">
    <location>
        <position position="234"/>
    </location>
    <ligand>
        <name>heme c</name>
        <dbReference type="ChEBI" id="CHEBI:61717"/>
        <label>2</label>
    </ligand>
    <ligandPart>
        <name>Fe</name>
        <dbReference type="ChEBI" id="CHEBI:18248"/>
    </ligandPart>
</feature>
<keyword evidence="3" id="KW-0575">Peroxidase</keyword>
<keyword evidence="16" id="KW-1185">Reference proteome</keyword>
<dbReference type="GO" id="GO:0009055">
    <property type="term" value="F:electron transfer activity"/>
    <property type="evidence" value="ECO:0007669"/>
    <property type="project" value="InterPro"/>
</dbReference>
<dbReference type="InterPro" id="IPR026259">
    <property type="entry name" value="MauG/Cytc_peroxidase"/>
</dbReference>
<evidence type="ECO:0000256" key="12">
    <source>
        <dbReference type="PIRSR" id="PIRSR000294-2"/>
    </source>
</evidence>
<evidence type="ECO:0000259" key="14">
    <source>
        <dbReference type="PROSITE" id="PS51007"/>
    </source>
</evidence>
<organism evidence="15 16">
    <name type="scientific">Tianweitania populi</name>
    <dbReference type="NCBI Taxonomy" id="1607949"/>
    <lineage>
        <taxon>Bacteria</taxon>
        <taxon>Pseudomonadati</taxon>
        <taxon>Pseudomonadota</taxon>
        <taxon>Alphaproteobacteria</taxon>
        <taxon>Hyphomicrobiales</taxon>
        <taxon>Phyllobacteriaceae</taxon>
        <taxon>Tianweitania</taxon>
    </lineage>
</organism>
<dbReference type="PIRSF" id="PIRSF000294">
    <property type="entry name" value="Cytochrome-c_peroxidase"/>
    <property type="match status" value="1"/>
</dbReference>